<dbReference type="SUPFAM" id="SSF64268">
    <property type="entry name" value="PX domain"/>
    <property type="match status" value="1"/>
</dbReference>
<evidence type="ECO:0000259" key="5">
    <source>
        <dbReference type="PROSITE" id="PS50089"/>
    </source>
</evidence>
<dbReference type="PROSITE" id="PS50089">
    <property type="entry name" value="ZF_RING_2"/>
    <property type="match status" value="1"/>
</dbReference>
<organism evidence="6 7">
    <name type="scientific">Aphanomyces euteiches</name>
    <dbReference type="NCBI Taxonomy" id="100861"/>
    <lineage>
        <taxon>Eukaryota</taxon>
        <taxon>Sar</taxon>
        <taxon>Stramenopiles</taxon>
        <taxon>Oomycota</taxon>
        <taxon>Saprolegniomycetes</taxon>
        <taxon>Saprolegniales</taxon>
        <taxon>Verrucalvaceae</taxon>
        <taxon>Aphanomyces</taxon>
    </lineage>
</organism>
<gene>
    <name evidence="6" type="ORF">Ae201684_009012</name>
</gene>
<dbReference type="Gene3D" id="3.30.1520.10">
    <property type="entry name" value="Phox-like domain"/>
    <property type="match status" value="1"/>
</dbReference>
<accession>A0A6G0X2U7</accession>
<keyword evidence="2 4" id="KW-0863">Zinc-finger</keyword>
<dbReference type="SUPFAM" id="SSF57850">
    <property type="entry name" value="RING/U-box"/>
    <property type="match status" value="1"/>
</dbReference>
<proteinExistence type="predicted"/>
<dbReference type="PANTHER" id="PTHR45798">
    <property type="entry name" value="RING-H2 FINGER PROTEIN ATL61-RELATED-RELATED"/>
    <property type="match status" value="1"/>
</dbReference>
<dbReference type="InterPro" id="IPR001841">
    <property type="entry name" value="Znf_RING"/>
</dbReference>
<dbReference type="InterPro" id="IPR036871">
    <property type="entry name" value="PX_dom_sf"/>
</dbReference>
<dbReference type="CDD" id="cd06093">
    <property type="entry name" value="PX_domain"/>
    <property type="match status" value="1"/>
</dbReference>
<evidence type="ECO:0000256" key="4">
    <source>
        <dbReference type="PROSITE-ProRule" id="PRU00175"/>
    </source>
</evidence>
<dbReference type="PANTHER" id="PTHR45798:SF97">
    <property type="entry name" value="ALCOHOL-SENSITIVE RING FINGER PROTEIN 1"/>
    <property type="match status" value="1"/>
</dbReference>
<dbReference type="AlphaFoldDB" id="A0A6G0X2U7"/>
<dbReference type="Pfam" id="PF13639">
    <property type="entry name" value="zf-RING_2"/>
    <property type="match status" value="1"/>
</dbReference>
<dbReference type="EMBL" id="VJMJ01000117">
    <property type="protein sequence ID" value="KAF0734144.1"/>
    <property type="molecule type" value="Genomic_DNA"/>
</dbReference>
<keyword evidence="7" id="KW-1185">Reference proteome</keyword>
<evidence type="ECO:0000313" key="6">
    <source>
        <dbReference type="EMBL" id="KAF0734144.1"/>
    </source>
</evidence>
<sequence length="235" mass="26525">MTTKDPKAPKTSSITPAPSCCLPAKCRHSTTTIEELIYTAHVCQPTVFSNQVFTMYTLTITDVSACRWWTIHKRFSDFYRFRRDLHGALKRRIVPTSQWFVGIQALLSQPFPHKHYEVDGAPIVQERAMHFQRFTHSLADLYLQTEATGKCFDAISDTPSIVLVRTFLEVPAATKALNPTDIKCTICLSSLSDCVAVLACGHAFHRDCVFVWMEEKQSCPLCRQIDRAIGGILLL</sequence>
<dbReference type="Proteomes" id="UP000481153">
    <property type="component" value="Unassembled WGS sequence"/>
</dbReference>
<dbReference type="GO" id="GO:0035091">
    <property type="term" value="F:phosphatidylinositol binding"/>
    <property type="evidence" value="ECO:0007669"/>
    <property type="project" value="InterPro"/>
</dbReference>
<dbReference type="InterPro" id="IPR013083">
    <property type="entry name" value="Znf_RING/FYVE/PHD"/>
</dbReference>
<reference evidence="6 7" key="1">
    <citation type="submission" date="2019-07" db="EMBL/GenBank/DDBJ databases">
        <title>Genomics analysis of Aphanomyces spp. identifies a new class of oomycete effector associated with host adaptation.</title>
        <authorList>
            <person name="Gaulin E."/>
        </authorList>
    </citation>
    <scope>NUCLEOTIDE SEQUENCE [LARGE SCALE GENOMIC DNA]</scope>
    <source>
        <strain evidence="6 7">ATCC 201684</strain>
    </source>
</reference>
<evidence type="ECO:0000256" key="1">
    <source>
        <dbReference type="ARBA" id="ARBA00022723"/>
    </source>
</evidence>
<dbReference type="Gene3D" id="3.30.40.10">
    <property type="entry name" value="Zinc/RING finger domain, C3HC4 (zinc finger)"/>
    <property type="match status" value="1"/>
</dbReference>
<evidence type="ECO:0000313" key="7">
    <source>
        <dbReference type="Proteomes" id="UP000481153"/>
    </source>
</evidence>
<evidence type="ECO:0000256" key="2">
    <source>
        <dbReference type="ARBA" id="ARBA00022771"/>
    </source>
</evidence>
<feature type="domain" description="RING-type" evidence="5">
    <location>
        <begin position="184"/>
        <end position="223"/>
    </location>
</feature>
<evidence type="ECO:0000256" key="3">
    <source>
        <dbReference type="ARBA" id="ARBA00022833"/>
    </source>
</evidence>
<dbReference type="GO" id="GO:0008270">
    <property type="term" value="F:zinc ion binding"/>
    <property type="evidence" value="ECO:0007669"/>
    <property type="project" value="UniProtKB-KW"/>
</dbReference>
<name>A0A6G0X2U7_9STRA</name>
<protein>
    <recommendedName>
        <fullName evidence="5">RING-type domain-containing protein</fullName>
    </recommendedName>
</protein>
<keyword evidence="3" id="KW-0862">Zinc</keyword>
<dbReference type="VEuPathDB" id="FungiDB:AeMF1_003303"/>
<dbReference type="InterPro" id="IPR052788">
    <property type="entry name" value="RING-type_E3_ligase_ATL"/>
</dbReference>
<dbReference type="SMART" id="SM00184">
    <property type="entry name" value="RING"/>
    <property type="match status" value="1"/>
</dbReference>
<keyword evidence="1" id="KW-0479">Metal-binding</keyword>
<comment type="caution">
    <text evidence="6">The sequence shown here is derived from an EMBL/GenBank/DDBJ whole genome shotgun (WGS) entry which is preliminary data.</text>
</comment>